<dbReference type="AlphaFoldDB" id="A0A6A6VQI1"/>
<feature type="compositionally biased region" description="Low complexity" evidence="3">
    <location>
        <begin position="301"/>
        <end position="315"/>
    </location>
</feature>
<dbReference type="PROSITE" id="PS50102">
    <property type="entry name" value="RRM"/>
    <property type="match status" value="1"/>
</dbReference>
<protein>
    <recommendedName>
        <fullName evidence="8">NTF2-domain-containing protein</fullName>
    </recommendedName>
</protein>
<dbReference type="GO" id="GO:0005829">
    <property type="term" value="C:cytosol"/>
    <property type="evidence" value="ECO:0007669"/>
    <property type="project" value="TreeGrafter"/>
</dbReference>
<dbReference type="GO" id="GO:0034517">
    <property type="term" value="P:ribophagy"/>
    <property type="evidence" value="ECO:0007669"/>
    <property type="project" value="TreeGrafter"/>
</dbReference>
<dbReference type="SUPFAM" id="SSF54427">
    <property type="entry name" value="NTF2-like"/>
    <property type="match status" value="1"/>
</dbReference>
<dbReference type="InterPro" id="IPR035979">
    <property type="entry name" value="RBD_domain_sf"/>
</dbReference>
<dbReference type="PANTHER" id="PTHR10693:SF20">
    <property type="entry name" value="AT27578P"/>
    <property type="match status" value="1"/>
</dbReference>
<organism evidence="6 7">
    <name type="scientific">Sporormia fimetaria CBS 119925</name>
    <dbReference type="NCBI Taxonomy" id="1340428"/>
    <lineage>
        <taxon>Eukaryota</taxon>
        <taxon>Fungi</taxon>
        <taxon>Dikarya</taxon>
        <taxon>Ascomycota</taxon>
        <taxon>Pezizomycotina</taxon>
        <taxon>Dothideomycetes</taxon>
        <taxon>Pleosporomycetidae</taxon>
        <taxon>Pleosporales</taxon>
        <taxon>Sporormiaceae</taxon>
        <taxon>Sporormia</taxon>
    </lineage>
</organism>
<reference evidence="6" key="1">
    <citation type="journal article" date="2020" name="Stud. Mycol.">
        <title>101 Dothideomycetes genomes: a test case for predicting lifestyles and emergence of pathogens.</title>
        <authorList>
            <person name="Haridas S."/>
            <person name="Albert R."/>
            <person name="Binder M."/>
            <person name="Bloem J."/>
            <person name="Labutti K."/>
            <person name="Salamov A."/>
            <person name="Andreopoulos B."/>
            <person name="Baker S."/>
            <person name="Barry K."/>
            <person name="Bills G."/>
            <person name="Bluhm B."/>
            <person name="Cannon C."/>
            <person name="Castanera R."/>
            <person name="Culley D."/>
            <person name="Daum C."/>
            <person name="Ezra D."/>
            <person name="Gonzalez J."/>
            <person name="Henrissat B."/>
            <person name="Kuo A."/>
            <person name="Liang C."/>
            <person name="Lipzen A."/>
            <person name="Lutzoni F."/>
            <person name="Magnuson J."/>
            <person name="Mondo S."/>
            <person name="Nolan M."/>
            <person name="Ohm R."/>
            <person name="Pangilinan J."/>
            <person name="Park H.-J."/>
            <person name="Ramirez L."/>
            <person name="Alfaro M."/>
            <person name="Sun H."/>
            <person name="Tritt A."/>
            <person name="Yoshinaga Y."/>
            <person name="Zwiers L.-H."/>
            <person name="Turgeon B."/>
            <person name="Goodwin S."/>
            <person name="Spatafora J."/>
            <person name="Crous P."/>
            <person name="Grigoriev I."/>
        </authorList>
    </citation>
    <scope>NUCLEOTIDE SEQUENCE</scope>
    <source>
        <strain evidence="6">CBS 119925</strain>
    </source>
</reference>
<evidence type="ECO:0000259" key="5">
    <source>
        <dbReference type="PROSITE" id="PS50177"/>
    </source>
</evidence>
<dbReference type="InterPro" id="IPR000504">
    <property type="entry name" value="RRM_dom"/>
</dbReference>
<dbReference type="Gene3D" id="3.10.450.50">
    <property type="match status" value="1"/>
</dbReference>
<evidence type="ECO:0008006" key="8">
    <source>
        <dbReference type="Google" id="ProtNLM"/>
    </source>
</evidence>
<dbReference type="FunFam" id="3.10.450.50:FF:000003">
    <property type="entry name" value="Nuclear transport factor 2 family protein"/>
    <property type="match status" value="1"/>
</dbReference>
<feature type="compositionally biased region" description="Polar residues" evidence="3">
    <location>
        <begin position="39"/>
        <end position="51"/>
    </location>
</feature>
<dbReference type="CDD" id="cd00780">
    <property type="entry name" value="NTF2"/>
    <property type="match status" value="1"/>
</dbReference>
<proteinExistence type="predicted"/>
<keyword evidence="1 2" id="KW-0694">RNA-binding</keyword>
<evidence type="ECO:0000259" key="4">
    <source>
        <dbReference type="PROSITE" id="PS50102"/>
    </source>
</evidence>
<dbReference type="InterPro" id="IPR002075">
    <property type="entry name" value="NTF2_dom"/>
</dbReference>
<name>A0A6A6VQI1_9PLEO</name>
<dbReference type="InterPro" id="IPR012677">
    <property type="entry name" value="Nucleotide-bd_a/b_plait_sf"/>
</dbReference>
<gene>
    <name evidence="6" type="ORF">M011DRAFT_14911</name>
</gene>
<evidence type="ECO:0000256" key="1">
    <source>
        <dbReference type="ARBA" id="ARBA00022884"/>
    </source>
</evidence>
<dbReference type="EMBL" id="MU006561">
    <property type="protein sequence ID" value="KAF2752054.1"/>
    <property type="molecule type" value="Genomic_DNA"/>
</dbReference>
<evidence type="ECO:0000256" key="3">
    <source>
        <dbReference type="SAM" id="MobiDB-lite"/>
    </source>
</evidence>
<feature type="compositionally biased region" description="Low complexity" evidence="3">
    <location>
        <begin position="252"/>
        <end position="267"/>
    </location>
</feature>
<accession>A0A6A6VQI1</accession>
<feature type="domain" description="RRM" evidence="4">
    <location>
        <begin position="406"/>
        <end position="477"/>
    </location>
</feature>
<dbReference type="PROSITE" id="PS50177">
    <property type="entry name" value="NTF2_DOMAIN"/>
    <property type="match status" value="1"/>
</dbReference>
<dbReference type="GO" id="GO:0003729">
    <property type="term" value="F:mRNA binding"/>
    <property type="evidence" value="ECO:0007669"/>
    <property type="project" value="TreeGrafter"/>
</dbReference>
<feature type="compositionally biased region" description="Polar residues" evidence="3">
    <location>
        <begin position="393"/>
        <end position="402"/>
    </location>
</feature>
<feature type="compositionally biased region" description="Basic and acidic residues" evidence="3">
    <location>
        <begin position="268"/>
        <end position="294"/>
    </location>
</feature>
<dbReference type="InterPro" id="IPR039539">
    <property type="entry name" value="Ras_GTPase_bind_prot"/>
</dbReference>
<feature type="compositionally biased region" description="Gly residues" evidence="3">
    <location>
        <begin position="508"/>
        <end position="521"/>
    </location>
</feature>
<dbReference type="GO" id="GO:1990904">
    <property type="term" value="C:ribonucleoprotein complex"/>
    <property type="evidence" value="ECO:0007669"/>
    <property type="project" value="TreeGrafter"/>
</dbReference>
<evidence type="ECO:0000313" key="6">
    <source>
        <dbReference type="EMBL" id="KAF2752054.1"/>
    </source>
</evidence>
<dbReference type="GO" id="GO:1990861">
    <property type="term" value="C:Ubp3-Bre5 deubiquitination complex"/>
    <property type="evidence" value="ECO:0007669"/>
    <property type="project" value="TreeGrafter"/>
</dbReference>
<dbReference type="SUPFAM" id="SSF54928">
    <property type="entry name" value="RNA-binding domain, RBD"/>
    <property type="match status" value="1"/>
</dbReference>
<dbReference type="Proteomes" id="UP000799440">
    <property type="component" value="Unassembled WGS sequence"/>
</dbReference>
<feature type="region of interest" description="Disordered" evidence="3">
    <location>
        <begin position="32"/>
        <end position="51"/>
    </location>
</feature>
<feature type="region of interest" description="Disordered" evidence="3">
    <location>
        <begin position="180"/>
        <end position="411"/>
    </location>
</feature>
<feature type="domain" description="NTF2" evidence="5">
    <location>
        <begin position="59"/>
        <end position="174"/>
    </location>
</feature>
<dbReference type="InterPro" id="IPR032710">
    <property type="entry name" value="NTF2-like_dom_sf"/>
</dbReference>
<feature type="region of interest" description="Disordered" evidence="3">
    <location>
        <begin position="473"/>
        <end position="528"/>
    </location>
</feature>
<dbReference type="Gene3D" id="3.30.70.330">
    <property type="match status" value="1"/>
</dbReference>
<evidence type="ECO:0000313" key="7">
    <source>
        <dbReference type="Proteomes" id="UP000799440"/>
    </source>
</evidence>
<dbReference type="InterPro" id="IPR018222">
    <property type="entry name" value="Nuclear_transport_factor_2_euk"/>
</dbReference>
<dbReference type="OrthoDB" id="339151at2759"/>
<dbReference type="PANTHER" id="PTHR10693">
    <property type="entry name" value="RAS GTPASE-ACTIVATING PROTEIN-BINDING PROTEIN"/>
    <property type="match status" value="1"/>
</dbReference>
<feature type="compositionally biased region" description="Basic and acidic residues" evidence="3">
    <location>
        <begin position="223"/>
        <end position="236"/>
    </location>
</feature>
<feature type="compositionally biased region" description="Low complexity" evidence="3">
    <location>
        <begin position="323"/>
        <end position="360"/>
    </location>
</feature>
<dbReference type="Pfam" id="PF02136">
    <property type="entry name" value="NTF2"/>
    <property type="match status" value="1"/>
</dbReference>
<dbReference type="SMART" id="SM00360">
    <property type="entry name" value="RRM"/>
    <property type="match status" value="1"/>
</dbReference>
<dbReference type="GO" id="GO:0016579">
    <property type="term" value="P:protein deubiquitination"/>
    <property type="evidence" value="ECO:0007669"/>
    <property type="project" value="TreeGrafter"/>
</dbReference>
<evidence type="ECO:0000256" key="2">
    <source>
        <dbReference type="PROSITE-ProRule" id="PRU00176"/>
    </source>
</evidence>
<dbReference type="Pfam" id="PF00076">
    <property type="entry name" value="RRM_1"/>
    <property type="match status" value="1"/>
</dbReference>
<sequence>MATTDSAVPVNGTYAHHGYEANNYAAANANNGNTYTGGQPQQSATTNAASTSEIPKEEIGWYFVEQYYTTLSKTPERLSLFYNKRSHFVSGTEEEKVPVCTGQRSISDRIAELDFQETKVRVTNVDSQGSDANIVIQVIGEMSVKGHPHKKFVQTFVLAEQTNGYFVLNDIFRYLADEPEEAEDTVQEAPVSSDAPEPATSAVEEEAEPAQEEAPQNEGDLATVDKKLEEVAKEEEPTIAADVNGSAEKPTEAAVSEETPAAAAPTEEAPKEEAPKEPEAPAAEEATKPEEPKEPAPTPAAVPEKPAAPAKPAAPRTWATLLASSKPTAPAAPAPAAQQTQAAPKPAAQAPTQAQATPAAQPAPAPEASPSSNSQGEAAAGWQSVGHKKEPSRAQNQGPNSDNDGKRGYIKNVFPQVEESALRAALSKYGEVLYVDINRTKSCAFLDFKTPAGFQAAMKASPHNVNGVDLTVEERRPNPRGPFPHFQRGNGPRGRGGMNQGPPRGGYNTRGGRGGAGGRGGRPAPQDA</sequence>
<dbReference type="CDD" id="cd00590">
    <property type="entry name" value="RRM_SF"/>
    <property type="match status" value="1"/>
</dbReference>
<keyword evidence="7" id="KW-1185">Reference proteome</keyword>